<name>A0ABS7UJ96_9ACTN</name>
<evidence type="ECO:0000313" key="5">
    <source>
        <dbReference type="EMBL" id="MBZ5741101.1"/>
    </source>
</evidence>
<dbReference type="InterPro" id="IPR000086">
    <property type="entry name" value="NUDIX_hydrolase_dom"/>
</dbReference>
<protein>
    <submittedName>
        <fullName evidence="5">NUDIX domain-containing protein</fullName>
    </submittedName>
</protein>
<evidence type="ECO:0000259" key="4">
    <source>
        <dbReference type="PROSITE" id="PS51462"/>
    </source>
</evidence>
<evidence type="ECO:0000256" key="2">
    <source>
        <dbReference type="ARBA" id="ARBA00022801"/>
    </source>
</evidence>
<evidence type="ECO:0000256" key="1">
    <source>
        <dbReference type="ARBA" id="ARBA00001946"/>
    </source>
</evidence>
<dbReference type="PROSITE" id="PS51462">
    <property type="entry name" value="NUDIX"/>
    <property type="match status" value="1"/>
</dbReference>
<keyword evidence="2" id="KW-0378">Hydrolase</keyword>
<dbReference type="SUPFAM" id="SSF55811">
    <property type="entry name" value="Nudix"/>
    <property type="match status" value="1"/>
</dbReference>
<dbReference type="InterPro" id="IPR015797">
    <property type="entry name" value="NUDIX_hydrolase-like_dom_sf"/>
</dbReference>
<dbReference type="EMBL" id="JAIQZJ010000024">
    <property type="protein sequence ID" value="MBZ5741101.1"/>
    <property type="molecule type" value="Genomic_DNA"/>
</dbReference>
<dbReference type="Gene3D" id="3.90.79.10">
    <property type="entry name" value="Nucleoside Triphosphate Pyrophosphohydrolase"/>
    <property type="match status" value="1"/>
</dbReference>
<evidence type="ECO:0000313" key="6">
    <source>
        <dbReference type="Proteomes" id="UP000780875"/>
    </source>
</evidence>
<feature type="domain" description="Nudix hydrolase" evidence="4">
    <location>
        <begin position="7"/>
        <end position="149"/>
    </location>
</feature>
<keyword evidence="3" id="KW-0460">Magnesium</keyword>
<dbReference type="PANTHER" id="PTHR43046">
    <property type="entry name" value="GDP-MANNOSE MANNOSYL HYDROLASE"/>
    <property type="match status" value="1"/>
</dbReference>
<accession>A0ABS7UJ96</accession>
<dbReference type="Proteomes" id="UP000780875">
    <property type="component" value="Unassembled WGS sequence"/>
</dbReference>
<comment type="cofactor">
    <cofactor evidence="1">
        <name>Mg(2+)</name>
        <dbReference type="ChEBI" id="CHEBI:18420"/>
    </cofactor>
</comment>
<dbReference type="PROSITE" id="PS00893">
    <property type="entry name" value="NUDIX_BOX"/>
    <property type="match status" value="1"/>
</dbReference>
<gene>
    <name evidence="5" type="ORF">K8U61_23260</name>
</gene>
<dbReference type="RefSeq" id="WP_224125402.1">
    <property type="nucleotide sequence ID" value="NZ_JAIQZJ010000024.1"/>
</dbReference>
<evidence type="ECO:0000256" key="3">
    <source>
        <dbReference type="ARBA" id="ARBA00022842"/>
    </source>
</evidence>
<organism evidence="5 6">
    <name type="scientific">Nocardioides mangrovi</name>
    <dbReference type="NCBI Taxonomy" id="2874580"/>
    <lineage>
        <taxon>Bacteria</taxon>
        <taxon>Bacillati</taxon>
        <taxon>Actinomycetota</taxon>
        <taxon>Actinomycetes</taxon>
        <taxon>Propionibacteriales</taxon>
        <taxon>Nocardioidaceae</taxon>
        <taxon>Nocardioides</taxon>
    </lineage>
</organism>
<comment type="caution">
    <text evidence="5">The sequence shown here is derived from an EMBL/GenBank/DDBJ whole genome shotgun (WGS) entry which is preliminary data.</text>
</comment>
<reference evidence="5 6" key="1">
    <citation type="submission" date="2021-09" db="EMBL/GenBank/DDBJ databases">
        <title>Whole genome sequence of Nocardioides sp. GBK3QG-3.</title>
        <authorList>
            <person name="Tuo L."/>
        </authorList>
    </citation>
    <scope>NUCLEOTIDE SEQUENCE [LARGE SCALE GENOMIC DNA]</scope>
    <source>
        <strain evidence="5 6">GBK3QG-3</strain>
    </source>
</reference>
<dbReference type="CDD" id="cd04685">
    <property type="entry name" value="NUDIX_Hydrolase"/>
    <property type="match status" value="1"/>
</dbReference>
<keyword evidence="6" id="KW-1185">Reference proteome</keyword>
<proteinExistence type="predicted"/>
<sequence>MSRRPVRERHTGRVLPVNSRGEVLLLHGWDPVRPERPFWFTIGGAVEGEEYLVEAAAREMREEIGVQVRAADLTASIARATVEFDWGMWHFVQHQTFYAIALEDTVELSFDGLEPLERATTDEAGWWTPDALDAAGTAADHELTSHMRIAIRTILGETDA</sequence>
<dbReference type="PANTHER" id="PTHR43046:SF12">
    <property type="entry name" value="GDP-MANNOSE MANNOSYL HYDROLASE"/>
    <property type="match status" value="1"/>
</dbReference>
<dbReference type="Pfam" id="PF00293">
    <property type="entry name" value="NUDIX"/>
    <property type="match status" value="1"/>
</dbReference>
<dbReference type="InterPro" id="IPR020084">
    <property type="entry name" value="NUDIX_hydrolase_CS"/>
</dbReference>